<reference evidence="5 6" key="1">
    <citation type="submission" date="2018-03" db="EMBL/GenBank/DDBJ databases">
        <title>Genomic Encyclopedia of Type Strains, Phase III (KMG-III): the genomes of soil and plant-associated and newly described type strains.</title>
        <authorList>
            <person name="Whitman W."/>
        </authorList>
    </citation>
    <scope>NUCLEOTIDE SEQUENCE [LARGE SCALE GENOMIC DNA]</scope>
    <source>
        <strain evidence="5 6">CGMCC 1.12700</strain>
    </source>
</reference>
<dbReference type="Proteomes" id="UP000240572">
    <property type="component" value="Unassembled WGS sequence"/>
</dbReference>
<keyword evidence="1" id="KW-0805">Transcription regulation</keyword>
<evidence type="ECO:0000313" key="5">
    <source>
        <dbReference type="EMBL" id="PSK88898.1"/>
    </source>
</evidence>
<dbReference type="Pfam" id="PF01638">
    <property type="entry name" value="HxlR"/>
    <property type="match status" value="1"/>
</dbReference>
<dbReference type="PANTHER" id="PTHR33204">
    <property type="entry name" value="TRANSCRIPTIONAL REGULATOR, MARR FAMILY"/>
    <property type="match status" value="1"/>
</dbReference>
<organism evidence="5 6">
    <name type="scientific">Taibaiella chishuiensis</name>
    <dbReference type="NCBI Taxonomy" id="1434707"/>
    <lineage>
        <taxon>Bacteria</taxon>
        <taxon>Pseudomonadati</taxon>
        <taxon>Bacteroidota</taxon>
        <taxon>Chitinophagia</taxon>
        <taxon>Chitinophagales</taxon>
        <taxon>Chitinophagaceae</taxon>
        <taxon>Taibaiella</taxon>
    </lineage>
</organism>
<protein>
    <submittedName>
        <fullName evidence="5">HxlR family transcriptional regulator</fullName>
    </submittedName>
</protein>
<dbReference type="PANTHER" id="PTHR33204:SF29">
    <property type="entry name" value="TRANSCRIPTIONAL REGULATOR"/>
    <property type="match status" value="1"/>
</dbReference>
<keyword evidence="2" id="KW-0238">DNA-binding</keyword>
<evidence type="ECO:0000256" key="3">
    <source>
        <dbReference type="ARBA" id="ARBA00023163"/>
    </source>
</evidence>
<sequence>MPVVIACRQNMIAIQDTLDVISGKWRIPIIVCLTMRPELSFTELKEELVYISAKVLSAELRFMEENNLVSREVKKTTTLTVKYSLTAYGRTLERLLFSLMDWGLTHRVQITGKQALEVSNEDYINALRANLPPVVPGIV</sequence>
<feature type="domain" description="HTH hxlR-type" evidence="4">
    <location>
        <begin position="7"/>
        <end position="111"/>
    </location>
</feature>
<dbReference type="InterPro" id="IPR036390">
    <property type="entry name" value="WH_DNA-bd_sf"/>
</dbReference>
<evidence type="ECO:0000256" key="1">
    <source>
        <dbReference type="ARBA" id="ARBA00023015"/>
    </source>
</evidence>
<evidence type="ECO:0000256" key="2">
    <source>
        <dbReference type="ARBA" id="ARBA00023125"/>
    </source>
</evidence>
<name>A0A2P8CVA5_9BACT</name>
<dbReference type="InterPro" id="IPR036388">
    <property type="entry name" value="WH-like_DNA-bd_sf"/>
</dbReference>
<evidence type="ECO:0000259" key="4">
    <source>
        <dbReference type="PROSITE" id="PS51118"/>
    </source>
</evidence>
<comment type="caution">
    <text evidence="5">The sequence shown here is derived from an EMBL/GenBank/DDBJ whole genome shotgun (WGS) entry which is preliminary data.</text>
</comment>
<dbReference type="SUPFAM" id="SSF46785">
    <property type="entry name" value="Winged helix' DNA-binding domain"/>
    <property type="match status" value="1"/>
</dbReference>
<gene>
    <name evidence="5" type="ORF">B0I18_114110</name>
</gene>
<dbReference type="AlphaFoldDB" id="A0A2P8CVA5"/>
<dbReference type="InterPro" id="IPR002577">
    <property type="entry name" value="HTH_HxlR"/>
</dbReference>
<keyword evidence="6" id="KW-1185">Reference proteome</keyword>
<proteinExistence type="predicted"/>
<dbReference type="Gene3D" id="1.10.10.10">
    <property type="entry name" value="Winged helix-like DNA-binding domain superfamily/Winged helix DNA-binding domain"/>
    <property type="match status" value="1"/>
</dbReference>
<evidence type="ECO:0000313" key="6">
    <source>
        <dbReference type="Proteomes" id="UP000240572"/>
    </source>
</evidence>
<dbReference type="GO" id="GO:0003677">
    <property type="term" value="F:DNA binding"/>
    <property type="evidence" value="ECO:0007669"/>
    <property type="project" value="UniProtKB-KW"/>
</dbReference>
<dbReference type="PROSITE" id="PS51118">
    <property type="entry name" value="HTH_HXLR"/>
    <property type="match status" value="1"/>
</dbReference>
<dbReference type="EMBL" id="PYGD01000014">
    <property type="protein sequence ID" value="PSK88898.1"/>
    <property type="molecule type" value="Genomic_DNA"/>
</dbReference>
<accession>A0A2P8CVA5</accession>
<keyword evidence="3" id="KW-0804">Transcription</keyword>
<dbReference type="OrthoDB" id="2619345at2"/>